<dbReference type="Gene3D" id="1.20.5.490">
    <property type="entry name" value="Single helix bin"/>
    <property type="match status" value="1"/>
</dbReference>
<keyword evidence="2" id="KW-0812">Transmembrane</keyword>
<evidence type="ECO:0000313" key="4">
    <source>
        <dbReference type="Proteomes" id="UP001283361"/>
    </source>
</evidence>
<evidence type="ECO:0000256" key="2">
    <source>
        <dbReference type="SAM" id="Phobius"/>
    </source>
</evidence>
<keyword evidence="2" id="KW-1133">Transmembrane helix</keyword>
<accession>A0AAE0ZTQ5</accession>
<keyword evidence="1" id="KW-0175">Coiled coil</keyword>
<comment type="caution">
    <text evidence="3">The sequence shown here is derived from an EMBL/GenBank/DDBJ whole genome shotgun (WGS) entry which is preliminary data.</text>
</comment>
<evidence type="ECO:0000256" key="1">
    <source>
        <dbReference type="SAM" id="Coils"/>
    </source>
</evidence>
<reference evidence="3" key="1">
    <citation type="journal article" date="2023" name="G3 (Bethesda)">
        <title>A reference genome for the long-term kleptoplast-retaining sea slug Elysia crispata morphotype clarki.</title>
        <authorList>
            <person name="Eastman K.E."/>
            <person name="Pendleton A.L."/>
            <person name="Shaikh M.A."/>
            <person name="Suttiyut T."/>
            <person name="Ogas R."/>
            <person name="Tomko P."/>
            <person name="Gavelis G."/>
            <person name="Widhalm J.R."/>
            <person name="Wisecaver J.H."/>
        </authorList>
    </citation>
    <scope>NUCLEOTIDE SEQUENCE</scope>
    <source>
        <strain evidence="3">ECLA1</strain>
    </source>
</reference>
<keyword evidence="2" id="KW-0472">Membrane</keyword>
<feature type="coiled-coil region" evidence="1">
    <location>
        <begin position="4"/>
        <end position="45"/>
    </location>
</feature>
<gene>
    <name evidence="3" type="ORF">RRG08_019625</name>
</gene>
<dbReference type="AlphaFoldDB" id="A0AAE0ZTQ5"/>
<evidence type="ECO:0000313" key="3">
    <source>
        <dbReference type="EMBL" id="KAK3774761.1"/>
    </source>
</evidence>
<proteinExistence type="predicted"/>
<dbReference type="CDD" id="cd12085">
    <property type="entry name" value="DD_cGKI-alpha"/>
    <property type="match status" value="1"/>
</dbReference>
<feature type="transmembrane region" description="Helical" evidence="2">
    <location>
        <begin position="91"/>
        <end position="124"/>
    </location>
</feature>
<evidence type="ECO:0008006" key="5">
    <source>
        <dbReference type="Google" id="ProtNLM"/>
    </source>
</evidence>
<organism evidence="3 4">
    <name type="scientific">Elysia crispata</name>
    <name type="common">lettuce slug</name>
    <dbReference type="NCBI Taxonomy" id="231223"/>
    <lineage>
        <taxon>Eukaryota</taxon>
        <taxon>Metazoa</taxon>
        <taxon>Spiralia</taxon>
        <taxon>Lophotrochozoa</taxon>
        <taxon>Mollusca</taxon>
        <taxon>Gastropoda</taxon>
        <taxon>Heterobranchia</taxon>
        <taxon>Euthyneura</taxon>
        <taxon>Panpulmonata</taxon>
        <taxon>Sacoglossa</taxon>
        <taxon>Placobranchoidea</taxon>
        <taxon>Plakobranchidae</taxon>
        <taxon>Elysia</taxon>
    </lineage>
</organism>
<keyword evidence="4" id="KW-1185">Reference proteome</keyword>
<protein>
    <recommendedName>
        <fullName evidence="5">cGMP-dependent protein kinase N-terminal coiled-coil domain-containing protein</fullName>
    </recommendedName>
</protein>
<dbReference type="EMBL" id="JAWDGP010003388">
    <property type="protein sequence ID" value="KAK3774761.1"/>
    <property type="molecule type" value="Genomic_DNA"/>
</dbReference>
<name>A0AAE0ZTQ5_9GAST</name>
<dbReference type="Proteomes" id="UP001283361">
    <property type="component" value="Unassembled WGS sequence"/>
</dbReference>
<sequence length="128" mass="14178">MGSLQEMERLLRLKDEQIMQLQKLLEEKEENIMQLRSKLDKFQSVLPQTQNNFIQGGPRKQRAQGISAEPQVLRNHTPNKRFSKTLNDIDVVAVIVVVVVVVVVVGGGGGGAAAAAAATFLNYYRCND</sequence>